<dbReference type="AlphaFoldDB" id="A0A559K427"/>
<dbReference type="GO" id="GO:0000976">
    <property type="term" value="F:transcription cis-regulatory region binding"/>
    <property type="evidence" value="ECO:0007669"/>
    <property type="project" value="TreeGrafter"/>
</dbReference>
<dbReference type="Proteomes" id="UP000317036">
    <property type="component" value="Unassembled WGS sequence"/>
</dbReference>
<evidence type="ECO:0000256" key="2">
    <source>
        <dbReference type="ARBA" id="ARBA00023125"/>
    </source>
</evidence>
<dbReference type="PROSITE" id="PS50977">
    <property type="entry name" value="HTH_TETR_2"/>
    <property type="match status" value="1"/>
</dbReference>
<comment type="caution">
    <text evidence="6">The sequence shown here is derived from an EMBL/GenBank/DDBJ whole genome shotgun (WGS) entry which is preliminary data.</text>
</comment>
<dbReference type="Gene3D" id="1.10.10.60">
    <property type="entry name" value="Homeodomain-like"/>
    <property type="match status" value="1"/>
</dbReference>
<dbReference type="Pfam" id="PF00440">
    <property type="entry name" value="TetR_N"/>
    <property type="match status" value="1"/>
</dbReference>
<evidence type="ECO:0000256" key="1">
    <source>
        <dbReference type="ARBA" id="ARBA00023015"/>
    </source>
</evidence>
<dbReference type="PRINTS" id="PR00455">
    <property type="entry name" value="HTHTETR"/>
</dbReference>
<proteinExistence type="predicted"/>
<reference evidence="6 7" key="1">
    <citation type="submission" date="2019-07" db="EMBL/GenBank/DDBJ databases">
        <authorList>
            <person name="Kim J."/>
        </authorList>
    </citation>
    <scope>NUCLEOTIDE SEQUENCE [LARGE SCALE GENOMIC DNA]</scope>
    <source>
        <strain evidence="6 7">JC52</strain>
    </source>
</reference>
<keyword evidence="1" id="KW-0805">Transcription regulation</keyword>
<dbReference type="OrthoDB" id="509229at2"/>
<dbReference type="EMBL" id="VNJI01000047">
    <property type="protein sequence ID" value="TVY06857.1"/>
    <property type="molecule type" value="Genomic_DNA"/>
</dbReference>
<feature type="DNA-binding region" description="H-T-H motif" evidence="4">
    <location>
        <begin position="23"/>
        <end position="42"/>
    </location>
</feature>
<evidence type="ECO:0000256" key="3">
    <source>
        <dbReference type="ARBA" id="ARBA00023163"/>
    </source>
</evidence>
<feature type="domain" description="HTH tetR-type" evidence="5">
    <location>
        <begin position="1"/>
        <end position="60"/>
    </location>
</feature>
<evidence type="ECO:0000259" key="5">
    <source>
        <dbReference type="PROSITE" id="PS50977"/>
    </source>
</evidence>
<organism evidence="6 7">
    <name type="scientific">Paenibacillus cremeus</name>
    <dbReference type="NCBI Taxonomy" id="2163881"/>
    <lineage>
        <taxon>Bacteria</taxon>
        <taxon>Bacillati</taxon>
        <taxon>Bacillota</taxon>
        <taxon>Bacilli</taxon>
        <taxon>Bacillales</taxon>
        <taxon>Paenibacillaceae</taxon>
        <taxon>Paenibacillus</taxon>
    </lineage>
</organism>
<dbReference type="GO" id="GO:0003700">
    <property type="term" value="F:DNA-binding transcription factor activity"/>
    <property type="evidence" value="ECO:0007669"/>
    <property type="project" value="TreeGrafter"/>
</dbReference>
<dbReference type="PANTHER" id="PTHR30055">
    <property type="entry name" value="HTH-TYPE TRANSCRIPTIONAL REGULATOR RUTR"/>
    <property type="match status" value="1"/>
</dbReference>
<dbReference type="Gene3D" id="1.10.357.10">
    <property type="entry name" value="Tetracycline Repressor, domain 2"/>
    <property type="match status" value="1"/>
</dbReference>
<protein>
    <submittedName>
        <fullName evidence="6">TetR/AcrR family transcriptional regulator</fullName>
    </submittedName>
</protein>
<keyword evidence="7" id="KW-1185">Reference proteome</keyword>
<sequence>MTARKIKQAALQLFARSGYDGVPLSEIAKAVGIKTPSLYAHFKSKDDLFLSVFEDVLHEHNERMTELLERLREKPVESRLYTILRDTSQTYLLSEEHMTFLKRTLLFPPASMQETLQTKFAASETRLTELLTGIFTEGIESGLLRRERPEDLVTSFYCLLDGTFIQQFYYERDDWEQRLQTVWRIFWQGLTHPDQMHNTTIS</sequence>
<dbReference type="RefSeq" id="WP_144853018.1">
    <property type="nucleotide sequence ID" value="NZ_VNJI01000047.1"/>
</dbReference>
<name>A0A559K427_9BACL</name>
<dbReference type="InterPro" id="IPR001647">
    <property type="entry name" value="HTH_TetR"/>
</dbReference>
<dbReference type="InterPro" id="IPR036271">
    <property type="entry name" value="Tet_transcr_reg_TetR-rel_C_sf"/>
</dbReference>
<dbReference type="InterPro" id="IPR050109">
    <property type="entry name" value="HTH-type_TetR-like_transc_reg"/>
</dbReference>
<accession>A0A559K427</accession>
<evidence type="ECO:0000313" key="6">
    <source>
        <dbReference type="EMBL" id="TVY06857.1"/>
    </source>
</evidence>
<dbReference type="SUPFAM" id="SSF46689">
    <property type="entry name" value="Homeodomain-like"/>
    <property type="match status" value="1"/>
</dbReference>
<dbReference type="PANTHER" id="PTHR30055:SF238">
    <property type="entry name" value="MYCOFACTOCIN BIOSYNTHESIS TRANSCRIPTIONAL REGULATOR MFTR-RELATED"/>
    <property type="match status" value="1"/>
</dbReference>
<gene>
    <name evidence="6" type="ORF">FPZ49_27050</name>
</gene>
<evidence type="ECO:0000313" key="7">
    <source>
        <dbReference type="Proteomes" id="UP000317036"/>
    </source>
</evidence>
<dbReference type="SUPFAM" id="SSF48498">
    <property type="entry name" value="Tetracyclin repressor-like, C-terminal domain"/>
    <property type="match status" value="1"/>
</dbReference>
<dbReference type="InterPro" id="IPR009057">
    <property type="entry name" value="Homeodomain-like_sf"/>
</dbReference>
<keyword evidence="3" id="KW-0804">Transcription</keyword>
<keyword evidence="2 4" id="KW-0238">DNA-binding</keyword>
<evidence type="ECO:0000256" key="4">
    <source>
        <dbReference type="PROSITE-ProRule" id="PRU00335"/>
    </source>
</evidence>